<dbReference type="Proteomes" id="UP000197138">
    <property type="component" value="Unassembled WGS sequence"/>
</dbReference>
<accession>A0A218VVV1</accession>
<comment type="caution">
    <text evidence="4">The sequence shown here is derived from an EMBL/GenBank/DDBJ whole genome shotgun (WGS) entry which is preliminary data.</text>
</comment>
<comment type="similarity">
    <text evidence="1">Belongs to the short-chain dehydrogenases/reductases (SDR) family.</text>
</comment>
<evidence type="ECO:0000313" key="4">
    <source>
        <dbReference type="EMBL" id="OWM64220.1"/>
    </source>
</evidence>
<keyword evidence="3" id="KW-0560">Oxidoreductase</keyword>
<dbReference type="GO" id="GO:0016491">
    <property type="term" value="F:oxidoreductase activity"/>
    <property type="evidence" value="ECO:0007669"/>
    <property type="project" value="UniProtKB-KW"/>
</dbReference>
<dbReference type="InterPro" id="IPR036291">
    <property type="entry name" value="NAD(P)-bd_dom_sf"/>
</dbReference>
<gene>
    <name evidence="4" type="ORF">CDL15_Pgr018791</name>
</gene>
<evidence type="ECO:0000256" key="2">
    <source>
        <dbReference type="ARBA" id="ARBA00022857"/>
    </source>
</evidence>
<sequence>MTLQRLSEVDRFALIIRNPFSMVEASTLLNTRRQLASKGVTVVLTSRDEKRGLEAVCKVKREGSAALLGEVVFQLDILVSDAGISGIVSYFHALQEAVERVGGWGQLEAKGWPENLSAYKLSTAALNAYTRLLAKEFPYPSE</sequence>
<evidence type="ECO:0000256" key="3">
    <source>
        <dbReference type="ARBA" id="ARBA00023002"/>
    </source>
</evidence>
<dbReference type="SUPFAM" id="SSF51735">
    <property type="entry name" value="NAD(P)-binding Rossmann-fold domains"/>
    <property type="match status" value="1"/>
</dbReference>
<dbReference type="AlphaFoldDB" id="A0A218VVV1"/>
<organism evidence="4 5">
    <name type="scientific">Punica granatum</name>
    <name type="common">Pomegranate</name>
    <dbReference type="NCBI Taxonomy" id="22663"/>
    <lineage>
        <taxon>Eukaryota</taxon>
        <taxon>Viridiplantae</taxon>
        <taxon>Streptophyta</taxon>
        <taxon>Embryophyta</taxon>
        <taxon>Tracheophyta</taxon>
        <taxon>Spermatophyta</taxon>
        <taxon>Magnoliopsida</taxon>
        <taxon>eudicotyledons</taxon>
        <taxon>Gunneridae</taxon>
        <taxon>Pentapetalae</taxon>
        <taxon>rosids</taxon>
        <taxon>malvids</taxon>
        <taxon>Myrtales</taxon>
        <taxon>Lythraceae</taxon>
        <taxon>Punica</taxon>
    </lineage>
</organism>
<dbReference type="EMBL" id="MTKT01005815">
    <property type="protein sequence ID" value="OWM64220.1"/>
    <property type="molecule type" value="Genomic_DNA"/>
</dbReference>
<dbReference type="Gene3D" id="3.40.50.720">
    <property type="entry name" value="NAD(P)-binding Rossmann-like Domain"/>
    <property type="match status" value="1"/>
</dbReference>
<dbReference type="GO" id="GO:0016020">
    <property type="term" value="C:membrane"/>
    <property type="evidence" value="ECO:0007669"/>
    <property type="project" value="TreeGrafter"/>
</dbReference>
<dbReference type="PANTHER" id="PTHR43490:SF98">
    <property type="entry name" value="OS02G0640600 PROTEIN"/>
    <property type="match status" value="1"/>
</dbReference>
<evidence type="ECO:0000256" key="1">
    <source>
        <dbReference type="ARBA" id="ARBA00006484"/>
    </source>
</evidence>
<protein>
    <submittedName>
        <fullName evidence="4">Uncharacterized protein</fullName>
    </submittedName>
</protein>
<reference evidence="5" key="1">
    <citation type="journal article" date="2017" name="Plant J.">
        <title>The pomegranate (Punica granatum L.) genome and the genomics of punicalagin biosynthesis.</title>
        <authorList>
            <person name="Qin G."/>
            <person name="Xu C."/>
            <person name="Ming R."/>
            <person name="Tang H."/>
            <person name="Guyot R."/>
            <person name="Kramer E.M."/>
            <person name="Hu Y."/>
            <person name="Yi X."/>
            <person name="Qi Y."/>
            <person name="Xu X."/>
            <person name="Gao Z."/>
            <person name="Pan H."/>
            <person name="Jian J."/>
            <person name="Tian Y."/>
            <person name="Yue Z."/>
            <person name="Xu Y."/>
        </authorList>
    </citation>
    <scope>NUCLEOTIDE SEQUENCE [LARGE SCALE GENOMIC DNA]</scope>
    <source>
        <strain evidence="5">cv. Dabenzi</strain>
    </source>
</reference>
<keyword evidence="2" id="KW-0521">NADP</keyword>
<dbReference type="PANTHER" id="PTHR43490">
    <property type="entry name" value="(+)-NEOMENTHOL DEHYDROGENASE"/>
    <property type="match status" value="1"/>
</dbReference>
<name>A0A218VVV1_PUNGR</name>
<evidence type="ECO:0000313" key="5">
    <source>
        <dbReference type="Proteomes" id="UP000197138"/>
    </source>
</evidence>
<proteinExistence type="inferred from homology"/>